<dbReference type="PROSITE" id="PS00284">
    <property type="entry name" value="SERPIN"/>
    <property type="match status" value="1"/>
</dbReference>
<dbReference type="PANTHER" id="PTHR11461">
    <property type="entry name" value="SERINE PROTEASE INHIBITOR, SERPIN"/>
    <property type="match status" value="1"/>
</dbReference>
<feature type="signal peptide" evidence="4">
    <location>
        <begin position="1"/>
        <end position="18"/>
    </location>
</feature>
<dbReference type="InterPro" id="IPR042185">
    <property type="entry name" value="Serpin_sf_2"/>
</dbReference>
<dbReference type="SUPFAM" id="SSF56574">
    <property type="entry name" value="Serpins"/>
    <property type="match status" value="1"/>
</dbReference>
<dbReference type="Proteomes" id="UP001652626">
    <property type="component" value="Chromosome 23"/>
</dbReference>
<dbReference type="GeneID" id="113397749"/>
<evidence type="ECO:0000256" key="4">
    <source>
        <dbReference type="SAM" id="SignalP"/>
    </source>
</evidence>
<dbReference type="Pfam" id="PF00079">
    <property type="entry name" value="Serpin"/>
    <property type="match status" value="1"/>
</dbReference>
<protein>
    <submittedName>
        <fullName evidence="7">Serine protease inhibitor 77Ba-like</fullName>
    </submittedName>
</protein>
<keyword evidence="2 7" id="KW-0722">Serine protease inhibitor</keyword>
<feature type="domain" description="Serpin" evidence="5">
    <location>
        <begin position="38"/>
        <end position="399"/>
    </location>
</feature>
<dbReference type="GO" id="GO:0004867">
    <property type="term" value="F:serine-type endopeptidase inhibitor activity"/>
    <property type="evidence" value="ECO:0007669"/>
    <property type="project" value="UniProtKB-KW"/>
</dbReference>
<dbReference type="AlphaFoldDB" id="A0A8B8I6I5"/>
<dbReference type="CDD" id="cd19598">
    <property type="entry name" value="serpin77Ba-like_insects"/>
    <property type="match status" value="1"/>
</dbReference>
<dbReference type="PANTHER" id="PTHR11461:SF367">
    <property type="entry name" value="GH21475P-RELATED"/>
    <property type="match status" value="1"/>
</dbReference>
<accession>A0A8B8I6I5</accession>
<evidence type="ECO:0000256" key="1">
    <source>
        <dbReference type="ARBA" id="ARBA00022690"/>
    </source>
</evidence>
<evidence type="ECO:0000256" key="2">
    <source>
        <dbReference type="ARBA" id="ARBA00022900"/>
    </source>
</evidence>
<proteinExistence type="inferred from homology"/>
<comment type="similarity">
    <text evidence="3">Belongs to the serpin family.</text>
</comment>
<reference evidence="7" key="1">
    <citation type="submission" date="2025-08" db="UniProtKB">
        <authorList>
            <consortium name="RefSeq"/>
        </authorList>
    </citation>
    <scope>IDENTIFICATION</scope>
    <source>
        <tissue evidence="7">Whole body</tissue>
    </source>
</reference>
<keyword evidence="1 7" id="KW-0646">Protease inhibitor</keyword>
<keyword evidence="4" id="KW-0732">Signal</keyword>
<dbReference type="InterPro" id="IPR000215">
    <property type="entry name" value="Serpin_fam"/>
</dbReference>
<evidence type="ECO:0000259" key="5">
    <source>
        <dbReference type="SMART" id="SM00093"/>
    </source>
</evidence>
<name>A0A8B8I6I5_VANTA</name>
<evidence type="ECO:0000313" key="6">
    <source>
        <dbReference type="Proteomes" id="UP001652626"/>
    </source>
</evidence>
<dbReference type="GO" id="GO:0005615">
    <property type="term" value="C:extracellular space"/>
    <property type="evidence" value="ECO:0007669"/>
    <property type="project" value="InterPro"/>
</dbReference>
<dbReference type="OMA" id="PRFEMAS"/>
<evidence type="ECO:0000313" key="7">
    <source>
        <dbReference type="RefSeq" id="XP_026492007.2"/>
    </source>
</evidence>
<dbReference type="Gene3D" id="2.30.39.10">
    <property type="entry name" value="Alpha-1-antitrypsin, domain 1"/>
    <property type="match status" value="1"/>
</dbReference>
<dbReference type="RefSeq" id="XP_026492007.2">
    <property type="nucleotide sequence ID" value="XM_026636222.2"/>
</dbReference>
<evidence type="ECO:0000256" key="3">
    <source>
        <dbReference type="RuleBase" id="RU000411"/>
    </source>
</evidence>
<feature type="chain" id="PRO_5046886177" evidence="4">
    <location>
        <begin position="19"/>
        <end position="402"/>
    </location>
</feature>
<dbReference type="OrthoDB" id="9440847at2759"/>
<dbReference type="Gene3D" id="3.30.497.10">
    <property type="entry name" value="Antithrombin, subunit I, domain 2"/>
    <property type="match status" value="1"/>
</dbReference>
<dbReference type="InterPro" id="IPR042178">
    <property type="entry name" value="Serpin_sf_1"/>
</dbReference>
<dbReference type="InterPro" id="IPR023795">
    <property type="entry name" value="Serpin_CS"/>
</dbReference>
<organism evidence="6 7">
    <name type="scientific">Vanessa tameamea</name>
    <name type="common">Kamehameha butterfly</name>
    <dbReference type="NCBI Taxonomy" id="334116"/>
    <lineage>
        <taxon>Eukaryota</taxon>
        <taxon>Metazoa</taxon>
        <taxon>Ecdysozoa</taxon>
        <taxon>Arthropoda</taxon>
        <taxon>Hexapoda</taxon>
        <taxon>Insecta</taxon>
        <taxon>Pterygota</taxon>
        <taxon>Neoptera</taxon>
        <taxon>Endopterygota</taxon>
        <taxon>Lepidoptera</taxon>
        <taxon>Glossata</taxon>
        <taxon>Ditrysia</taxon>
        <taxon>Papilionoidea</taxon>
        <taxon>Nymphalidae</taxon>
        <taxon>Nymphalinae</taxon>
        <taxon>Vanessa</taxon>
    </lineage>
</organism>
<gene>
    <name evidence="7" type="primary">LOC113397749</name>
</gene>
<dbReference type="SMART" id="SM00093">
    <property type="entry name" value="SERPIN"/>
    <property type="match status" value="1"/>
</dbReference>
<keyword evidence="6" id="KW-1185">Reference proteome</keyword>
<dbReference type="InterPro" id="IPR036186">
    <property type="entry name" value="Serpin_sf"/>
</dbReference>
<sequence length="402" mass="45610">MSRLIFLLICGLIPSLLAQCTVKKTEPLFKRSVFEFSVNLLTRIAQEKENHFVTSTLSTWTLLTCTSLGASETTLAELKHVLQLENNKCFNNKYLKLANRVTNNNNTDVVFERSASIYVDSKLEIRNKFRKRISESGVSQIETISFEDSDKATQIINDFASRATHDTIDEVVSPGDLDDVLMVMIDAVYFKGSWQTPFVYEETEVSPFYNERDVQIGTVNLMYQTGSFNIRTIQKINANVLELPYGKNSRYSMLIFLPEENVSLYSVIEKLKLISLSTISKLFNEFGPQTVSVQIPRFKITSDLNNLKELLVDMGLKSMFDGSQAQFPIISKYPLYVANFIQKADIEVTEEGTVASAVSKAEFTFRTFPVQFVANRPFLFMIVDKKSEVPIFTGAYSKPSLF</sequence>
<dbReference type="InterPro" id="IPR023796">
    <property type="entry name" value="Serpin_dom"/>
</dbReference>